<dbReference type="GO" id="GO:0005829">
    <property type="term" value="C:cytosol"/>
    <property type="evidence" value="ECO:0007669"/>
    <property type="project" value="TreeGrafter"/>
</dbReference>
<dbReference type="Pfam" id="PF06114">
    <property type="entry name" value="Peptidase_M78"/>
    <property type="match status" value="1"/>
</dbReference>
<comment type="catalytic activity">
    <reaction evidence="1">
        <text>ATP + protein L-histidine = ADP + protein N-phospho-L-histidine.</text>
        <dbReference type="EC" id="2.7.13.3"/>
    </reaction>
</comment>
<dbReference type="InterPro" id="IPR018653">
    <property type="entry name" value="ScfR_C"/>
</dbReference>
<dbReference type="InterPro" id="IPR050807">
    <property type="entry name" value="TransReg_Diox_bact_type"/>
</dbReference>
<dbReference type="Proteomes" id="UP000463224">
    <property type="component" value="Unassembled WGS sequence"/>
</dbReference>
<dbReference type="Pfam" id="PF09856">
    <property type="entry name" value="ScfRs"/>
    <property type="match status" value="1"/>
</dbReference>
<protein>
    <recommendedName>
        <fullName evidence="3">histidine kinase</fullName>
        <ecNumber evidence="3">2.7.13.3</ecNumber>
    </recommendedName>
</protein>
<dbReference type="AlphaFoldDB" id="A0A844QMG0"/>
<name>A0A844QMG0_9HYPH</name>
<dbReference type="GO" id="GO:0000155">
    <property type="term" value="F:phosphorelay sensor kinase activity"/>
    <property type="evidence" value="ECO:0007669"/>
    <property type="project" value="InterPro"/>
</dbReference>
<comment type="caution">
    <text evidence="8">The sequence shown here is derived from an EMBL/GenBank/DDBJ whole genome shotgun (WGS) entry which is preliminary data.</text>
</comment>
<evidence type="ECO:0000256" key="1">
    <source>
        <dbReference type="ARBA" id="ARBA00000085"/>
    </source>
</evidence>
<gene>
    <name evidence="8" type="ORF">GN330_18430</name>
</gene>
<dbReference type="Pfam" id="PF01381">
    <property type="entry name" value="HTH_3"/>
    <property type="match status" value="1"/>
</dbReference>
<dbReference type="InterPro" id="IPR003661">
    <property type="entry name" value="HisK_dim/P_dom"/>
</dbReference>
<dbReference type="SUPFAM" id="SSF47413">
    <property type="entry name" value="lambda repressor-like DNA-binding domains"/>
    <property type="match status" value="1"/>
</dbReference>
<evidence type="ECO:0000259" key="7">
    <source>
        <dbReference type="PROSITE" id="PS50943"/>
    </source>
</evidence>
<dbReference type="EC" id="2.7.13.3" evidence="3"/>
<dbReference type="GO" id="GO:0003700">
    <property type="term" value="F:DNA-binding transcription factor activity"/>
    <property type="evidence" value="ECO:0007669"/>
    <property type="project" value="TreeGrafter"/>
</dbReference>
<dbReference type="RefSeq" id="WP_156714172.1">
    <property type="nucleotide sequence ID" value="NZ_WPHG01000004.1"/>
</dbReference>
<evidence type="ECO:0000256" key="4">
    <source>
        <dbReference type="ARBA" id="ARBA00023015"/>
    </source>
</evidence>
<dbReference type="CDD" id="cd00093">
    <property type="entry name" value="HTH_XRE"/>
    <property type="match status" value="1"/>
</dbReference>
<dbReference type="CDD" id="cd00082">
    <property type="entry name" value="HisKA"/>
    <property type="match status" value="1"/>
</dbReference>
<dbReference type="SMART" id="SM00530">
    <property type="entry name" value="HTH_XRE"/>
    <property type="match status" value="1"/>
</dbReference>
<dbReference type="PROSITE" id="PS50943">
    <property type="entry name" value="HTH_CROC1"/>
    <property type="match status" value="1"/>
</dbReference>
<proteinExistence type="inferred from homology"/>
<evidence type="ECO:0000313" key="9">
    <source>
        <dbReference type="Proteomes" id="UP000463224"/>
    </source>
</evidence>
<dbReference type="InterPro" id="IPR010359">
    <property type="entry name" value="IrrE_HExxH"/>
</dbReference>
<dbReference type="PANTHER" id="PTHR46797">
    <property type="entry name" value="HTH-TYPE TRANSCRIPTIONAL REGULATOR"/>
    <property type="match status" value="1"/>
</dbReference>
<evidence type="ECO:0000256" key="2">
    <source>
        <dbReference type="ARBA" id="ARBA00007227"/>
    </source>
</evidence>
<feature type="domain" description="HTH cro/C1-type" evidence="7">
    <location>
        <begin position="10"/>
        <end position="64"/>
    </location>
</feature>
<dbReference type="PANTHER" id="PTHR46797:SF23">
    <property type="entry name" value="HTH-TYPE TRANSCRIPTIONAL REGULATOR SUTR"/>
    <property type="match status" value="1"/>
</dbReference>
<reference evidence="8 9" key="1">
    <citation type="submission" date="2019-12" db="EMBL/GenBank/DDBJ databases">
        <title>Nitratireductor arenosus sp. nov., Isolated from sea sand, Jeju island, South Korea.</title>
        <authorList>
            <person name="Kim W."/>
        </authorList>
    </citation>
    <scope>NUCLEOTIDE SEQUENCE [LARGE SCALE GENOMIC DNA]</scope>
    <source>
        <strain evidence="8 9">CAU 1489</strain>
    </source>
</reference>
<keyword evidence="9" id="KW-1185">Reference proteome</keyword>
<dbReference type="InterPro" id="IPR010982">
    <property type="entry name" value="Lambda_DNA-bd_dom_sf"/>
</dbReference>
<comment type="similarity">
    <text evidence="2">Belongs to the short-chain fatty acyl-CoA assimilation regulator (ScfR) family.</text>
</comment>
<evidence type="ECO:0000256" key="6">
    <source>
        <dbReference type="ARBA" id="ARBA00023163"/>
    </source>
</evidence>
<keyword evidence="4" id="KW-0805">Transcription regulation</keyword>
<keyword evidence="6" id="KW-0804">Transcription</keyword>
<evidence type="ECO:0000256" key="3">
    <source>
        <dbReference type="ARBA" id="ARBA00012438"/>
    </source>
</evidence>
<evidence type="ECO:0000313" key="8">
    <source>
        <dbReference type="EMBL" id="MVA99228.1"/>
    </source>
</evidence>
<dbReference type="InterPro" id="IPR001387">
    <property type="entry name" value="Cro/C1-type_HTH"/>
</dbReference>
<dbReference type="GO" id="GO:0003677">
    <property type="term" value="F:DNA binding"/>
    <property type="evidence" value="ECO:0007669"/>
    <property type="project" value="UniProtKB-KW"/>
</dbReference>
<organism evidence="8 9">
    <name type="scientific">Nitratireductor arenosus</name>
    <dbReference type="NCBI Taxonomy" id="2682096"/>
    <lineage>
        <taxon>Bacteria</taxon>
        <taxon>Pseudomonadati</taxon>
        <taxon>Pseudomonadota</taxon>
        <taxon>Alphaproteobacteria</taxon>
        <taxon>Hyphomicrobiales</taxon>
        <taxon>Phyllobacteriaceae</taxon>
        <taxon>Nitratireductor</taxon>
    </lineage>
</organism>
<dbReference type="Gene3D" id="1.10.260.40">
    <property type="entry name" value="lambda repressor-like DNA-binding domains"/>
    <property type="match status" value="1"/>
</dbReference>
<dbReference type="EMBL" id="WPHG01000004">
    <property type="protein sequence ID" value="MVA99228.1"/>
    <property type="molecule type" value="Genomic_DNA"/>
</dbReference>
<accession>A0A844QMG0</accession>
<keyword evidence="5" id="KW-0238">DNA-binding</keyword>
<evidence type="ECO:0000256" key="5">
    <source>
        <dbReference type="ARBA" id="ARBA00023125"/>
    </source>
</evidence>
<sequence length="473" mass="52129">MTRTLSGLKIRALRKKRGLTQAELARRAGISASYLNLIEANRRPATAALLERLAEGLQTERATLDGQAEKRHVDDLNEVAADPAIGATAMPPDGAEELVGRLPDWADLLLRLYRIYRDRDEAVTALADRLNRDPFLADSVHRMLTNVTAIRSAAEILSDEERLDQPSRRRFLDIIASDSARLSDTAQALVDFFGSAHMRVRSATPMESVDAFIAETDNFFPDLETLAVSLDSVEPDDRRPGHYDPSSRFTLVRNTVRDAARPQIERIVALHPALGSETAHALAIAALESYVAGAVLMPYDDFLQAARETRYDIDALMRRFGVSYEQAAHRLATLRRPGAEGVRFAYMRSDPSGYVTKRLPLAPLPLPRYGTACPLWAIYGAFQSPGVTVRHFGALPSGESFLFFARAVDKSTATIGRPRNLQSIMLVCQSSEADATIYADGIDRAAATLAVGTVCRLCSRRDCRHRQEAPLIA</sequence>